<dbReference type="FunFam" id="3.30.1130.10:FF:000001">
    <property type="entry name" value="GTP cyclohydrolase 1"/>
    <property type="match status" value="1"/>
</dbReference>
<keyword evidence="10" id="KW-1185">Reference proteome</keyword>
<evidence type="ECO:0000313" key="9">
    <source>
        <dbReference type="EMBL" id="AKD56548.1"/>
    </source>
</evidence>
<evidence type="ECO:0000256" key="6">
    <source>
        <dbReference type="HAMAP-Rule" id="MF_00223"/>
    </source>
</evidence>
<evidence type="ECO:0000256" key="5">
    <source>
        <dbReference type="ARBA" id="ARBA00022801"/>
    </source>
</evidence>
<evidence type="ECO:0000256" key="3">
    <source>
        <dbReference type="ARBA" id="ARBA00008085"/>
    </source>
</evidence>
<dbReference type="AlphaFoldDB" id="A0A0E3ZWB2"/>
<dbReference type="STRING" id="1379870.SD10_18210"/>
<evidence type="ECO:0000256" key="1">
    <source>
        <dbReference type="ARBA" id="ARBA00001052"/>
    </source>
</evidence>
<dbReference type="Pfam" id="PF01227">
    <property type="entry name" value="GTP_cyclohydroI"/>
    <property type="match status" value="1"/>
</dbReference>
<dbReference type="RefSeq" id="WP_046575692.1">
    <property type="nucleotide sequence ID" value="NZ_CP010429.1"/>
</dbReference>
<dbReference type="NCBIfam" id="NF006826">
    <property type="entry name" value="PRK09347.1-3"/>
    <property type="match status" value="1"/>
</dbReference>
<dbReference type="GO" id="GO:0046654">
    <property type="term" value="P:tetrahydrofolate biosynthetic process"/>
    <property type="evidence" value="ECO:0007669"/>
    <property type="project" value="UniProtKB-UniRule"/>
</dbReference>
<comment type="pathway">
    <text evidence="2 6">Cofactor biosynthesis; 7,8-dihydroneopterin triphosphate biosynthesis; 7,8-dihydroneopterin triphosphate from GTP: step 1/1.</text>
</comment>
<dbReference type="PANTHER" id="PTHR11109:SF7">
    <property type="entry name" value="GTP CYCLOHYDROLASE 1"/>
    <property type="match status" value="1"/>
</dbReference>
<keyword evidence="6" id="KW-0479">Metal-binding</keyword>
<dbReference type="InterPro" id="IPR001474">
    <property type="entry name" value="GTP_CycHdrlase_I"/>
</dbReference>
<dbReference type="HAMAP" id="MF_00223">
    <property type="entry name" value="FolE"/>
    <property type="match status" value="1"/>
</dbReference>
<dbReference type="PATRIC" id="fig|1379870.5.peg.3938"/>
<evidence type="ECO:0000256" key="2">
    <source>
        <dbReference type="ARBA" id="ARBA00005080"/>
    </source>
</evidence>
<reference evidence="9 10" key="1">
    <citation type="journal article" date="2014" name="Curr. Microbiol.">
        <title>Spirosoma radiotolerans sp. nov., a gamma-radiation-resistant bacterium isolated from gamma ray-irradiated soil.</title>
        <authorList>
            <person name="Lee J.J."/>
            <person name="Srinivasan S."/>
            <person name="Lim S."/>
            <person name="Joe M."/>
            <person name="Im S."/>
            <person name="Bae S.I."/>
            <person name="Park K.R."/>
            <person name="Han J.H."/>
            <person name="Park S.H."/>
            <person name="Joo B.M."/>
            <person name="Park S.J."/>
            <person name="Kim M.K."/>
        </authorList>
    </citation>
    <scope>NUCLEOTIDE SEQUENCE [LARGE SCALE GENOMIC DNA]</scope>
    <source>
        <strain evidence="9 10">DG5A</strain>
    </source>
</reference>
<dbReference type="GO" id="GO:0008270">
    <property type="term" value="F:zinc ion binding"/>
    <property type="evidence" value="ECO:0007669"/>
    <property type="project" value="UniProtKB-UniRule"/>
</dbReference>
<dbReference type="EMBL" id="CP010429">
    <property type="protein sequence ID" value="AKD56548.1"/>
    <property type="molecule type" value="Genomic_DNA"/>
</dbReference>
<keyword evidence="4 6" id="KW-0554">One-carbon metabolism</keyword>
<proteinExistence type="inferred from homology"/>
<feature type="compositionally biased region" description="Low complexity" evidence="7">
    <location>
        <begin position="1"/>
        <end position="24"/>
    </location>
</feature>
<comment type="similarity">
    <text evidence="3 6">Belongs to the GTP cyclohydrolase I family.</text>
</comment>
<evidence type="ECO:0000256" key="4">
    <source>
        <dbReference type="ARBA" id="ARBA00022563"/>
    </source>
</evidence>
<keyword evidence="6" id="KW-0342">GTP-binding</keyword>
<dbReference type="GO" id="GO:0005525">
    <property type="term" value="F:GTP binding"/>
    <property type="evidence" value="ECO:0007669"/>
    <property type="project" value="UniProtKB-KW"/>
</dbReference>
<dbReference type="InterPro" id="IPR018234">
    <property type="entry name" value="GTP_CycHdrlase_I_CS"/>
</dbReference>
<keyword evidence="6" id="KW-0862">Zinc</keyword>
<dbReference type="NCBIfam" id="NF006824">
    <property type="entry name" value="PRK09347.1-1"/>
    <property type="match status" value="1"/>
</dbReference>
<feature type="binding site" evidence="6">
    <location>
        <position position="152"/>
    </location>
    <ligand>
        <name>Zn(2+)</name>
        <dbReference type="ChEBI" id="CHEBI:29105"/>
    </ligand>
</feature>
<evidence type="ECO:0000313" key="10">
    <source>
        <dbReference type="Proteomes" id="UP000033054"/>
    </source>
</evidence>
<dbReference type="SUPFAM" id="SSF55620">
    <property type="entry name" value="Tetrahydrobiopterin biosynthesis enzymes-like"/>
    <property type="match status" value="1"/>
</dbReference>
<evidence type="ECO:0000256" key="7">
    <source>
        <dbReference type="SAM" id="MobiDB-lite"/>
    </source>
</evidence>
<dbReference type="OrthoDB" id="9801207at2"/>
<dbReference type="InterPro" id="IPR020602">
    <property type="entry name" value="GTP_CycHdrlase_I_dom"/>
</dbReference>
<feature type="region of interest" description="Disordered" evidence="7">
    <location>
        <begin position="1"/>
        <end position="32"/>
    </location>
</feature>
<dbReference type="Gene3D" id="1.10.286.10">
    <property type="match status" value="1"/>
</dbReference>
<keyword evidence="5 6" id="KW-0378">Hydrolase</keyword>
<protein>
    <recommendedName>
        <fullName evidence="6">GTP cyclohydrolase 1</fullName>
        <ecNumber evidence="6">3.5.4.16</ecNumber>
    </recommendedName>
    <alternativeName>
        <fullName evidence="6">GTP cyclohydrolase I</fullName>
        <shortName evidence="6">GTP-CH-I</shortName>
    </alternativeName>
</protein>
<sequence length="262" mass="28927">MKLNGTSSNTPSTSQPTTGGQQNGHALDSHRTDSTGLSAWEVDELVDEIGDAHGASSIDTPMRPDAFAIDDDLKIDLIEEHFREIMGILGLDLTDDSLKGSPRRVAKMYVNEIFSGLNPANKPKPTLFDNKFRYNEMLVEKDITVQTYCEHHFVPIIGKAHVAYISSGKVIGLSKLNRVVEYFGKRPQVQERLTVQIAEELKRVLETDDVAVIIDAKHLCVSTRGVHDINSSTVTASYGGKFADEATKQELLRYIAQPSVTI</sequence>
<dbReference type="KEGG" id="srd:SD10_18210"/>
<dbReference type="Gene3D" id="3.30.1130.10">
    <property type="match status" value="1"/>
</dbReference>
<comment type="subunit">
    <text evidence="6">Homopolymer.</text>
</comment>
<dbReference type="GO" id="GO:0006730">
    <property type="term" value="P:one-carbon metabolic process"/>
    <property type="evidence" value="ECO:0007669"/>
    <property type="project" value="UniProtKB-UniRule"/>
</dbReference>
<dbReference type="NCBIfam" id="TIGR00063">
    <property type="entry name" value="folE"/>
    <property type="match status" value="1"/>
</dbReference>
<keyword evidence="6" id="KW-0547">Nucleotide-binding</keyword>
<feature type="binding site" evidence="6">
    <location>
        <position position="220"/>
    </location>
    <ligand>
        <name>Zn(2+)</name>
        <dbReference type="ChEBI" id="CHEBI:29105"/>
    </ligand>
</feature>
<name>A0A0E3ZWB2_9BACT</name>
<feature type="domain" description="GTP cyclohydrolase I" evidence="8">
    <location>
        <begin position="78"/>
        <end position="255"/>
    </location>
</feature>
<dbReference type="PROSITE" id="PS00859">
    <property type="entry name" value="GTP_CYCLOHYDROL_1_1"/>
    <property type="match status" value="1"/>
</dbReference>
<dbReference type="PANTHER" id="PTHR11109">
    <property type="entry name" value="GTP CYCLOHYDROLASE I"/>
    <property type="match status" value="1"/>
</dbReference>
<accession>A0A0E3ZWB2</accession>
<dbReference type="HOGENOM" id="CLU_049768_3_2_10"/>
<gene>
    <name evidence="6" type="primary">folE</name>
    <name evidence="9" type="ORF">SD10_18210</name>
</gene>
<dbReference type="Proteomes" id="UP000033054">
    <property type="component" value="Chromosome"/>
</dbReference>
<dbReference type="UniPathway" id="UPA00848">
    <property type="reaction ID" value="UER00151"/>
</dbReference>
<comment type="catalytic activity">
    <reaction evidence="1 6">
        <text>GTP + H2O = 7,8-dihydroneopterin 3'-triphosphate + formate + H(+)</text>
        <dbReference type="Rhea" id="RHEA:17473"/>
        <dbReference type="ChEBI" id="CHEBI:15377"/>
        <dbReference type="ChEBI" id="CHEBI:15378"/>
        <dbReference type="ChEBI" id="CHEBI:15740"/>
        <dbReference type="ChEBI" id="CHEBI:37565"/>
        <dbReference type="ChEBI" id="CHEBI:58462"/>
        <dbReference type="EC" id="3.5.4.16"/>
    </reaction>
</comment>
<dbReference type="InterPro" id="IPR043133">
    <property type="entry name" value="GTP-CH-I_C/QueF"/>
</dbReference>
<feature type="binding site" evidence="6">
    <location>
        <position position="149"/>
    </location>
    <ligand>
        <name>Zn(2+)</name>
        <dbReference type="ChEBI" id="CHEBI:29105"/>
    </ligand>
</feature>
<organism evidence="9 10">
    <name type="scientific">Spirosoma radiotolerans</name>
    <dbReference type="NCBI Taxonomy" id="1379870"/>
    <lineage>
        <taxon>Bacteria</taxon>
        <taxon>Pseudomonadati</taxon>
        <taxon>Bacteroidota</taxon>
        <taxon>Cytophagia</taxon>
        <taxon>Cytophagales</taxon>
        <taxon>Cytophagaceae</taxon>
        <taxon>Spirosoma</taxon>
    </lineage>
</organism>
<dbReference type="EC" id="3.5.4.16" evidence="6"/>
<dbReference type="GO" id="GO:0006729">
    <property type="term" value="P:tetrahydrobiopterin biosynthetic process"/>
    <property type="evidence" value="ECO:0007669"/>
    <property type="project" value="TreeGrafter"/>
</dbReference>
<evidence type="ECO:0000259" key="8">
    <source>
        <dbReference type="Pfam" id="PF01227"/>
    </source>
</evidence>
<dbReference type="InterPro" id="IPR043134">
    <property type="entry name" value="GTP-CH-I_N"/>
</dbReference>
<dbReference type="GO" id="GO:0003934">
    <property type="term" value="F:GTP cyclohydrolase I activity"/>
    <property type="evidence" value="ECO:0007669"/>
    <property type="project" value="UniProtKB-UniRule"/>
</dbReference>
<dbReference type="GO" id="GO:0005737">
    <property type="term" value="C:cytoplasm"/>
    <property type="evidence" value="ECO:0007669"/>
    <property type="project" value="TreeGrafter"/>
</dbReference>